<evidence type="ECO:0000256" key="1">
    <source>
        <dbReference type="ARBA" id="ARBA00001182"/>
    </source>
</evidence>
<dbReference type="GO" id="GO:0003756">
    <property type="term" value="F:protein disulfide isomerase activity"/>
    <property type="evidence" value="ECO:0007669"/>
    <property type="project" value="UniProtKB-EC"/>
</dbReference>
<dbReference type="Proteomes" id="UP000750502">
    <property type="component" value="Unassembled WGS sequence"/>
</dbReference>
<sequence>MRSSTLLSLVALATQTQAVKLRKTEFNVLVSSRPALILFTADGCKECDRVQAVLDRVSPVLIKTAIASVNCNDEPTVCDDSQVFTVPTLKFTAGNNELVTYKEALDASSVIKYIERQSGSPVVDLTEENHLDFARSSRVAVIAFLGSDPQLERKTFDAVAARWRAHYSFGSVGGLEKDGNGPSIVVYTQEEEDPVYYRGPFNVADVEAFLQEATQPLVREYDPIVHEEAMKDEKPLAQIFFSNRDDRAELVKSLAPLAKKYKDQLTFMTVLAPDYPKKCEQMHLSKDIRRGFAIANQHGRAYPMSEKVFNANRVAKHVAAYLAGSLTPSIKSEPVTEVSPSQPFLTKLVGSNFDDLVFDKSKDVLVEFYVPWCQYCIDLHAVMNELGSKYAKLRLSDKVLLASINVDANDVPIEIESYPSLRLYRAGTNEIVFFNGNFTEMLTLEMLDTFVSQSGSHSVSALKQNNAHDEL</sequence>
<dbReference type="CDD" id="cd02981">
    <property type="entry name" value="PDI_b_family"/>
    <property type="match status" value="1"/>
</dbReference>
<comment type="subcellular location">
    <subcellularLocation>
        <location evidence="3">Endoplasmic reticulum lumen</location>
    </subcellularLocation>
</comment>
<dbReference type="EMBL" id="JADFTT010000860">
    <property type="protein sequence ID" value="KAG5758286.1"/>
    <property type="molecule type" value="Genomic_DNA"/>
</dbReference>
<accession>A0A9P7IH22</accession>
<keyword evidence="8" id="KW-0676">Redox-active center</keyword>
<dbReference type="EC" id="5.3.4.1" evidence="5"/>
<evidence type="ECO:0000313" key="11">
    <source>
        <dbReference type="EMBL" id="KAG5758286.1"/>
    </source>
</evidence>
<evidence type="ECO:0000256" key="3">
    <source>
        <dbReference type="ARBA" id="ARBA00004319"/>
    </source>
</evidence>
<evidence type="ECO:0000256" key="7">
    <source>
        <dbReference type="ARBA" id="ARBA00023235"/>
    </source>
</evidence>
<dbReference type="CDD" id="cd02961">
    <property type="entry name" value="PDI_a_family"/>
    <property type="match status" value="1"/>
</dbReference>
<evidence type="ECO:0000256" key="9">
    <source>
        <dbReference type="ARBA" id="ARBA00039846"/>
    </source>
</evidence>
<evidence type="ECO:0000256" key="6">
    <source>
        <dbReference type="ARBA" id="ARBA00022824"/>
    </source>
</evidence>
<evidence type="ECO:0000256" key="2">
    <source>
        <dbReference type="ARBA" id="ARBA00002692"/>
    </source>
</evidence>
<evidence type="ECO:0000313" key="12">
    <source>
        <dbReference type="Proteomes" id="UP000750502"/>
    </source>
</evidence>
<feature type="signal peptide" evidence="10">
    <location>
        <begin position="1"/>
        <end position="18"/>
    </location>
</feature>
<dbReference type="PROSITE" id="PS51352">
    <property type="entry name" value="THIOREDOXIN_2"/>
    <property type="match status" value="1"/>
</dbReference>
<dbReference type="InterPro" id="IPR013766">
    <property type="entry name" value="Thioredoxin_domain"/>
</dbReference>
<dbReference type="GO" id="GO:0034976">
    <property type="term" value="P:response to endoplasmic reticulum stress"/>
    <property type="evidence" value="ECO:0007669"/>
    <property type="project" value="TreeGrafter"/>
</dbReference>
<dbReference type="Pfam" id="PF13848">
    <property type="entry name" value="Thioredoxin_6"/>
    <property type="match status" value="1"/>
</dbReference>
<comment type="catalytic activity">
    <reaction evidence="1">
        <text>Catalyzes the rearrangement of -S-S- bonds in proteins.</text>
        <dbReference type="EC" id="5.3.4.1"/>
    </reaction>
</comment>
<reference evidence="11" key="1">
    <citation type="journal article" date="2020" name="bioRxiv">
        <title>Historical genomics reveals the evolutionary mechanisms behind multiple outbreaks of the host-specific coffee wilt pathogen Fusarium xylarioides.</title>
        <authorList>
            <person name="Peck D."/>
            <person name="Nowell R.W."/>
            <person name="Flood J."/>
            <person name="Ryan M.J."/>
            <person name="Barraclough T.G."/>
        </authorList>
    </citation>
    <scope>NUCLEOTIDE SEQUENCE</scope>
    <source>
        <strain evidence="11">IMI 127659i</strain>
    </source>
</reference>
<proteinExistence type="inferred from homology"/>
<protein>
    <recommendedName>
        <fullName evidence="9">Protein disulfide-isomerase</fullName>
        <ecNumber evidence="5">5.3.4.1</ecNumber>
    </recommendedName>
</protein>
<dbReference type="InterPro" id="IPR036249">
    <property type="entry name" value="Thioredoxin-like_sf"/>
</dbReference>
<dbReference type="GO" id="GO:0006457">
    <property type="term" value="P:protein folding"/>
    <property type="evidence" value="ECO:0007669"/>
    <property type="project" value="TreeGrafter"/>
</dbReference>
<dbReference type="SUPFAM" id="SSF52833">
    <property type="entry name" value="Thioredoxin-like"/>
    <property type="match status" value="4"/>
</dbReference>
<reference evidence="11" key="2">
    <citation type="submission" date="2020-10" db="EMBL/GenBank/DDBJ databases">
        <authorList>
            <person name="Peck L.D."/>
            <person name="Nowell R.W."/>
            <person name="Flood J."/>
            <person name="Ryan M.J."/>
            <person name="Barraclough T.G."/>
        </authorList>
    </citation>
    <scope>NUCLEOTIDE SEQUENCE</scope>
    <source>
        <strain evidence="11">IMI 127659i</strain>
    </source>
</reference>
<feature type="chain" id="PRO_5041153224" description="Protein disulfide-isomerase" evidence="10">
    <location>
        <begin position="19"/>
        <end position="471"/>
    </location>
</feature>
<keyword evidence="6" id="KW-0256">Endoplasmic reticulum</keyword>
<organism evidence="11 12">
    <name type="scientific">Fusarium xylarioides</name>
    <dbReference type="NCBI Taxonomy" id="221167"/>
    <lineage>
        <taxon>Eukaryota</taxon>
        <taxon>Fungi</taxon>
        <taxon>Dikarya</taxon>
        <taxon>Ascomycota</taxon>
        <taxon>Pezizomycotina</taxon>
        <taxon>Sordariomycetes</taxon>
        <taxon>Hypocreomycetidae</taxon>
        <taxon>Hypocreales</taxon>
        <taxon>Nectriaceae</taxon>
        <taxon>Fusarium</taxon>
        <taxon>Fusarium fujikuroi species complex</taxon>
    </lineage>
</organism>
<dbReference type="Gene3D" id="3.40.30.10">
    <property type="entry name" value="Glutaredoxin"/>
    <property type="match status" value="4"/>
</dbReference>
<dbReference type="Pfam" id="PF00085">
    <property type="entry name" value="Thioredoxin"/>
    <property type="match status" value="2"/>
</dbReference>
<comment type="caution">
    <text evidence="11">The sequence shown here is derived from an EMBL/GenBank/DDBJ whole genome shotgun (WGS) entry which is preliminary data.</text>
</comment>
<dbReference type="GO" id="GO:0005788">
    <property type="term" value="C:endoplasmic reticulum lumen"/>
    <property type="evidence" value="ECO:0007669"/>
    <property type="project" value="UniProtKB-SubCell"/>
</dbReference>
<evidence type="ECO:0000256" key="8">
    <source>
        <dbReference type="ARBA" id="ARBA00023284"/>
    </source>
</evidence>
<gene>
    <name evidence="11" type="ORF">H9Q72_013580</name>
</gene>
<name>A0A9P7IH22_9HYPO</name>
<dbReference type="OrthoDB" id="427280at2759"/>
<evidence type="ECO:0000256" key="5">
    <source>
        <dbReference type="ARBA" id="ARBA00012723"/>
    </source>
</evidence>
<comment type="similarity">
    <text evidence="4">Belongs to the protein disulfide isomerase family.</text>
</comment>
<dbReference type="PANTHER" id="PTHR18929">
    <property type="entry name" value="PROTEIN DISULFIDE ISOMERASE"/>
    <property type="match status" value="1"/>
</dbReference>
<keyword evidence="7" id="KW-0413">Isomerase</keyword>
<keyword evidence="10" id="KW-0732">Signal</keyword>
<dbReference type="PANTHER" id="PTHR18929:SF132">
    <property type="entry name" value="PROTEIN DISULFIDE-ISOMERASE A3"/>
    <property type="match status" value="1"/>
</dbReference>
<dbReference type="AlphaFoldDB" id="A0A9P7IH22"/>
<evidence type="ECO:0000256" key="4">
    <source>
        <dbReference type="ARBA" id="ARBA00006347"/>
    </source>
</evidence>
<keyword evidence="12" id="KW-1185">Reference proteome</keyword>
<comment type="function">
    <text evidence="2">Participates in the folding of proteins containing disulfide bonds, may be involved in glycosylation, prolyl hydroxylation and triglyceride transfer.</text>
</comment>
<evidence type="ECO:0000256" key="10">
    <source>
        <dbReference type="SAM" id="SignalP"/>
    </source>
</evidence>